<dbReference type="EMBL" id="SJPY01000004">
    <property type="protein sequence ID" value="TWU41398.1"/>
    <property type="molecule type" value="Genomic_DNA"/>
</dbReference>
<gene>
    <name evidence="1" type="ORF">Q31b_28420</name>
</gene>
<dbReference type="AlphaFoldDB" id="A0A5C6DXK8"/>
<dbReference type="Proteomes" id="UP000315471">
    <property type="component" value="Unassembled WGS sequence"/>
</dbReference>
<comment type="caution">
    <text evidence="1">The sequence shown here is derived from an EMBL/GenBank/DDBJ whole genome shotgun (WGS) entry which is preliminary data.</text>
</comment>
<sequence length="86" mass="9476">MGVAAVLTRIICCEADDEIIGYDHQYPTRQFFQHGGRASPQRSMRVSLFRGFGLQPQLTGQDAPATLLPSLKSSDDKTLVGYVFSL</sequence>
<keyword evidence="2" id="KW-1185">Reference proteome</keyword>
<name>A0A5C6DXK8_9BACT</name>
<evidence type="ECO:0000313" key="1">
    <source>
        <dbReference type="EMBL" id="TWU41398.1"/>
    </source>
</evidence>
<reference evidence="1 2" key="1">
    <citation type="submission" date="2019-02" db="EMBL/GenBank/DDBJ databases">
        <title>Deep-cultivation of Planctomycetes and their phenomic and genomic characterization uncovers novel biology.</title>
        <authorList>
            <person name="Wiegand S."/>
            <person name="Jogler M."/>
            <person name="Boedeker C."/>
            <person name="Pinto D."/>
            <person name="Vollmers J."/>
            <person name="Rivas-Marin E."/>
            <person name="Kohn T."/>
            <person name="Peeters S.H."/>
            <person name="Heuer A."/>
            <person name="Rast P."/>
            <person name="Oberbeckmann S."/>
            <person name="Bunk B."/>
            <person name="Jeske O."/>
            <person name="Meyerdierks A."/>
            <person name="Storesund J.E."/>
            <person name="Kallscheuer N."/>
            <person name="Luecker S."/>
            <person name="Lage O.M."/>
            <person name="Pohl T."/>
            <person name="Merkel B.J."/>
            <person name="Hornburger P."/>
            <person name="Mueller R.-W."/>
            <person name="Bruemmer F."/>
            <person name="Labrenz M."/>
            <person name="Spormann A.M."/>
            <person name="Op Den Camp H."/>
            <person name="Overmann J."/>
            <person name="Amann R."/>
            <person name="Jetten M.S.M."/>
            <person name="Mascher T."/>
            <person name="Medema M.H."/>
            <person name="Devos D.P."/>
            <person name="Kaster A.-K."/>
            <person name="Ovreas L."/>
            <person name="Rohde M."/>
            <person name="Galperin M.Y."/>
            <person name="Jogler C."/>
        </authorList>
    </citation>
    <scope>NUCLEOTIDE SEQUENCE [LARGE SCALE GENOMIC DNA]</scope>
    <source>
        <strain evidence="1 2">Q31b</strain>
    </source>
</reference>
<evidence type="ECO:0000313" key="2">
    <source>
        <dbReference type="Proteomes" id="UP000315471"/>
    </source>
</evidence>
<proteinExistence type="predicted"/>
<accession>A0A5C6DXK8</accession>
<organism evidence="1 2">
    <name type="scientific">Novipirellula aureliae</name>
    <dbReference type="NCBI Taxonomy" id="2527966"/>
    <lineage>
        <taxon>Bacteria</taxon>
        <taxon>Pseudomonadati</taxon>
        <taxon>Planctomycetota</taxon>
        <taxon>Planctomycetia</taxon>
        <taxon>Pirellulales</taxon>
        <taxon>Pirellulaceae</taxon>
        <taxon>Novipirellula</taxon>
    </lineage>
</organism>
<protein>
    <submittedName>
        <fullName evidence="1">Uncharacterized protein</fullName>
    </submittedName>
</protein>